<accession>A0A484M2K8</accession>
<protein>
    <recommendedName>
        <fullName evidence="4">CCHC-type domain-containing protein</fullName>
    </recommendedName>
</protein>
<proteinExistence type="predicted"/>
<dbReference type="GO" id="GO:0003676">
    <property type="term" value="F:nucleic acid binding"/>
    <property type="evidence" value="ECO:0007669"/>
    <property type="project" value="InterPro"/>
</dbReference>
<keyword evidence="3" id="KW-1185">Reference proteome</keyword>
<feature type="non-terminal residue" evidence="2">
    <location>
        <position position="114"/>
    </location>
</feature>
<dbReference type="AlphaFoldDB" id="A0A484M2K8"/>
<feature type="compositionally biased region" description="Low complexity" evidence="1">
    <location>
        <begin position="50"/>
        <end position="61"/>
    </location>
</feature>
<dbReference type="SUPFAM" id="SSF57756">
    <property type="entry name" value="Retrovirus zinc finger-like domains"/>
    <property type="match status" value="1"/>
</dbReference>
<dbReference type="InterPro" id="IPR036875">
    <property type="entry name" value="Znf_CCHC_sf"/>
</dbReference>
<feature type="region of interest" description="Disordered" evidence="1">
    <location>
        <begin position="32"/>
        <end position="78"/>
    </location>
</feature>
<feature type="non-terminal residue" evidence="2">
    <location>
        <position position="1"/>
    </location>
</feature>
<reference evidence="2 3" key="1">
    <citation type="submission" date="2018-04" db="EMBL/GenBank/DDBJ databases">
        <authorList>
            <person name="Vogel A."/>
        </authorList>
    </citation>
    <scope>NUCLEOTIDE SEQUENCE [LARGE SCALE GENOMIC DNA]</scope>
</reference>
<evidence type="ECO:0000256" key="1">
    <source>
        <dbReference type="SAM" id="MobiDB-lite"/>
    </source>
</evidence>
<dbReference type="GO" id="GO:0008270">
    <property type="term" value="F:zinc ion binding"/>
    <property type="evidence" value="ECO:0007669"/>
    <property type="project" value="InterPro"/>
</dbReference>
<evidence type="ECO:0008006" key="4">
    <source>
        <dbReference type="Google" id="ProtNLM"/>
    </source>
</evidence>
<evidence type="ECO:0000313" key="3">
    <source>
        <dbReference type="Proteomes" id="UP000595140"/>
    </source>
</evidence>
<gene>
    <name evidence="2" type="ORF">CCAM_LOCUS24014</name>
</gene>
<dbReference type="EMBL" id="OOIL02002355">
    <property type="protein sequence ID" value="VFQ82238.1"/>
    <property type="molecule type" value="Genomic_DNA"/>
</dbReference>
<dbReference type="Proteomes" id="UP000595140">
    <property type="component" value="Unassembled WGS sequence"/>
</dbReference>
<sequence>TSIPFTELGNILKEHERKIKASDEARQVGIATANYTASSERPNHGRRDGPGSSSGSQRGRNQYGGSGSQTRSFSRQQGGCQYCSIPGHTIKECRKLAKFLRFHGFVSQPAVHNT</sequence>
<name>A0A484M2K8_9ASTE</name>
<organism evidence="2 3">
    <name type="scientific">Cuscuta campestris</name>
    <dbReference type="NCBI Taxonomy" id="132261"/>
    <lineage>
        <taxon>Eukaryota</taxon>
        <taxon>Viridiplantae</taxon>
        <taxon>Streptophyta</taxon>
        <taxon>Embryophyta</taxon>
        <taxon>Tracheophyta</taxon>
        <taxon>Spermatophyta</taxon>
        <taxon>Magnoliopsida</taxon>
        <taxon>eudicotyledons</taxon>
        <taxon>Gunneridae</taxon>
        <taxon>Pentapetalae</taxon>
        <taxon>asterids</taxon>
        <taxon>lamiids</taxon>
        <taxon>Solanales</taxon>
        <taxon>Convolvulaceae</taxon>
        <taxon>Cuscuteae</taxon>
        <taxon>Cuscuta</taxon>
        <taxon>Cuscuta subgen. Grammica</taxon>
        <taxon>Cuscuta sect. Cleistogrammica</taxon>
    </lineage>
</organism>
<evidence type="ECO:0000313" key="2">
    <source>
        <dbReference type="EMBL" id="VFQ82238.1"/>
    </source>
</evidence>